<sequence>MGEENRSSWNAHFLSIIPMAKIYTVEEGYISHPIHSNLMAKSSAEELKISQKRMVFFKTFVLANLIIILIFCCYAVYSIYSFKTNMRPKDYKIHAGEYHTIRSHSNLLEAKIKENFNNTEEIEDWRESIIPSLENSEKDNNTSYNLKSLFQTITSLVKNYTYIEDDKSKSESKKILKTNLSGIEINMLKELAKLKKRPRLRRTIKSDGEDDSECDLKFTLATSSGIPAQLILEAPQRKRFQDNSYLRMVVIKNNNYNKIECTLNLNYRSHERTKR</sequence>
<evidence type="ECO:0000313" key="2">
    <source>
        <dbReference type="EMBL" id="KAL3396583.1"/>
    </source>
</evidence>
<evidence type="ECO:0000313" key="3">
    <source>
        <dbReference type="Proteomes" id="UP001627154"/>
    </source>
</evidence>
<accession>A0ABD2WUC5</accession>
<name>A0ABD2WUC5_9HYME</name>
<keyword evidence="1" id="KW-0812">Transmembrane</keyword>
<reference evidence="2 3" key="1">
    <citation type="journal article" date="2024" name="bioRxiv">
        <title>A reference genome for Trichogramma kaykai: A tiny desert-dwelling parasitoid wasp with competing sex-ratio distorters.</title>
        <authorList>
            <person name="Culotta J."/>
            <person name="Lindsey A.R."/>
        </authorList>
    </citation>
    <scope>NUCLEOTIDE SEQUENCE [LARGE SCALE GENOMIC DNA]</scope>
    <source>
        <strain evidence="2 3">KSX58</strain>
    </source>
</reference>
<dbReference type="EMBL" id="JBJJXI010000070">
    <property type="protein sequence ID" value="KAL3396583.1"/>
    <property type="molecule type" value="Genomic_DNA"/>
</dbReference>
<dbReference type="AlphaFoldDB" id="A0ABD2WUC5"/>
<feature type="transmembrane region" description="Helical" evidence="1">
    <location>
        <begin position="55"/>
        <end position="77"/>
    </location>
</feature>
<dbReference type="Proteomes" id="UP001627154">
    <property type="component" value="Unassembled WGS sequence"/>
</dbReference>
<protein>
    <submittedName>
        <fullName evidence="2">Uncharacterized protein</fullName>
    </submittedName>
</protein>
<gene>
    <name evidence="2" type="ORF">TKK_009468</name>
</gene>
<keyword evidence="3" id="KW-1185">Reference proteome</keyword>
<organism evidence="2 3">
    <name type="scientific">Trichogramma kaykai</name>
    <dbReference type="NCBI Taxonomy" id="54128"/>
    <lineage>
        <taxon>Eukaryota</taxon>
        <taxon>Metazoa</taxon>
        <taxon>Ecdysozoa</taxon>
        <taxon>Arthropoda</taxon>
        <taxon>Hexapoda</taxon>
        <taxon>Insecta</taxon>
        <taxon>Pterygota</taxon>
        <taxon>Neoptera</taxon>
        <taxon>Endopterygota</taxon>
        <taxon>Hymenoptera</taxon>
        <taxon>Apocrita</taxon>
        <taxon>Proctotrupomorpha</taxon>
        <taxon>Chalcidoidea</taxon>
        <taxon>Trichogrammatidae</taxon>
        <taxon>Trichogramma</taxon>
    </lineage>
</organism>
<evidence type="ECO:0000256" key="1">
    <source>
        <dbReference type="SAM" id="Phobius"/>
    </source>
</evidence>
<proteinExistence type="predicted"/>
<keyword evidence="1" id="KW-1133">Transmembrane helix</keyword>
<comment type="caution">
    <text evidence="2">The sequence shown here is derived from an EMBL/GenBank/DDBJ whole genome shotgun (WGS) entry which is preliminary data.</text>
</comment>
<keyword evidence="1" id="KW-0472">Membrane</keyword>